<evidence type="ECO:0000313" key="2">
    <source>
        <dbReference type="Proteomes" id="UP001196980"/>
    </source>
</evidence>
<organism evidence="1 2">
    <name type="scientific">Candidatus Magnetobacterium casense</name>
    <dbReference type="NCBI Taxonomy" id="1455061"/>
    <lineage>
        <taxon>Bacteria</taxon>
        <taxon>Pseudomonadati</taxon>
        <taxon>Nitrospirota</taxon>
        <taxon>Thermodesulfovibrionia</taxon>
        <taxon>Thermodesulfovibrionales</taxon>
        <taxon>Candidatus Magnetobacteriaceae</taxon>
        <taxon>Candidatus Magnetobacterium</taxon>
    </lineage>
</organism>
<evidence type="ECO:0000313" key="1">
    <source>
        <dbReference type="EMBL" id="MBV6343462.1"/>
    </source>
</evidence>
<gene>
    <name evidence="1" type="ORF">HWQ67_17965</name>
</gene>
<comment type="caution">
    <text evidence="1">The sequence shown here is derived from an EMBL/GenBank/DDBJ whole genome shotgun (WGS) entry which is preliminary data.</text>
</comment>
<proteinExistence type="predicted"/>
<name>A0ABS6S493_9BACT</name>
<protein>
    <submittedName>
        <fullName evidence="1">DUF1320 domain-containing protein</fullName>
    </submittedName>
</protein>
<keyword evidence="2" id="KW-1185">Reference proteome</keyword>
<dbReference type="RefSeq" id="WP_218254079.1">
    <property type="nucleotide sequence ID" value="NZ_JABXWD010000606.1"/>
</dbReference>
<dbReference type="EMBL" id="JABXWD010000606">
    <property type="protein sequence ID" value="MBV6343462.1"/>
    <property type="molecule type" value="Genomic_DNA"/>
</dbReference>
<accession>A0ABS6S493</accession>
<sequence length="70" mass="7570">MPYSTLADIKKLIPEDSVIQLTDDEGLGVTNQTRIDEAIAGADGEIDSYCGSRYTVPFSPVPDIFLMMSG</sequence>
<reference evidence="1 2" key="1">
    <citation type="journal article" date="2020" name="J Geophys Res Biogeosci">
        <title>Magnetotaxis as an Adaptation to Enable Bacterial Shuttling of Microbial Sulfur and Sulfur Cycling Across Aquatic Oxic#Anoxic Interfaces.</title>
        <authorList>
            <person name="Li J."/>
            <person name="Liu P."/>
            <person name="Wang J."/>
            <person name="Roberts A.P."/>
            <person name="Pan Y."/>
        </authorList>
    </citation>
    <scope>NUCLEOTIDE SEQUENCE [LARGE SCALE GENOMIC DNA]</scope>
    <source>
        <strain evidence="1 2">MYR-1_YQ</strain>
    </source>
</reference>
<dbReference type="Proteomes" id="UP001196980">
    <property type="component" value="Unassembled WGS sequence"/>
</dbReference>
<feature type="non-terminal residue" evidence="1">
    <location>
        <position position="70"/>
    </location>
</feature>
<dbReference type="Pfam" id="PF07030">
    <property type="entry name" value="Phage_Mu_Gp36"/>
    <property type="match status" value="1"/>
</dbReference>
<dbReference type="InterPro" id="IPR009752">
    <property type="entry name" value="Phage_Mu_GpJ"/>
</dbReference>